<dbReference type="HAMAP" id="MF_00022">
    <property type="entry name" value="Glu_tRNA_synth_type1"/>
    <property type="match status" value="1"/>
</dbReference>
<evidence type="ECO:0000256" key="8">
    <source>
        <dbReference type="HAMAP-Rule" id="MF_00022"/>
    </source>
</evidence>
<evidence type="ECO:0000313" key="12">
    <source>
        <dbReference type="Proteomes" id="UP001216595"/>
    </source>
</evidence>
<evidence type="ECO:0000256" key="1">
    <source>
        <dbReference type="ARBA" id="ARBA00007894"/>
    </source>
</evidence>
<dbReference type="GO" id="GO:0004818">
    <property type="term" value="F:glutamate-tRNA ligase activity"/>
    <property type="evidence" value="ECO:0007669"/>
    <property type="project" value="UniProtKB-EC"/>
</dbReference>
<evidence type="ECO:0000259" key="10">
    <source>
        <dbReference type="Pfam" id="PF19269"/>
    </source>
</evidence>
<dbReference type="InterPro" id="IPR014729">
    <property type="entry name" value="Rossmann-like_a/b/a_fold"/>
</dbReference>
<comment type="caution">
    <text evidence="8">Lacks conserved residue(s) required for the propagation of feature annotation.</text>
</comment>
<feature type="domain" description="Aminoacyl-tRNA synthetase class I anticodon-binding" evidence="10">
    <location>
        <begin position="521"/>
        <end position="558"/>
    </location>
</feature>
<evidence type="ECO:0000256" key="2">
    <source>
        <dbReference type="ARBA" id="ARBA00022490"/>
    </source>
</evidence>
<dbReference type="InterPro" id="IPR008925">
    <property type="entry name" value="aa_tRNA-synth_I_cd-bd_sf"/>
</dbReference>
<dbReference type="InterPro" id="IPR049940">
    <property type="entry name" value="GluQ/Sye"/>
</dbReference>
<dbReference type="EC" id="6.1.1.17" evidence="8"/>
<dbReference type="InterPro" id="IPR045462">
    <property type="entry name" value="aa-tRNA-synth_I_cd-bd"/>
</dbReference>
<comment type="similarity">
    <text evidence="1 8">Belongs to the class-I aminoacyl-tRNA synthetase family. Glutamate--tRNA ligase type 1 subfamily.</text>
</comment>
<keyword evidence="3 8" id="KW-0436">Ligase</keyword>
<dbReference type="InterPro" id="IPR004527">
    <property type="entry name" value="Glu-tRNA-ligase_bac/mito"/>
</dbReference>
<accession>A0ABT5IE75</accession>
<reference evidence="11 12" key="1">
    <citation type="submission" date="2023-01" db="EMBL/GenBank/DDBJ databases">
        <title>Novel species of the genus Asticcacaulis isolated from rivers.</title>
        <authorList>
            <person name="Lu H."/>
        </authorList>
    </citation>
    <scope>NUCLEOTIDE SEQUENCE [LARGE SCALE GENOMIC DNA]</scope>
    <source>
        <strain evidence="11 12">DXS10W</strain>
    </source>
</reference>
<dbReference type="SUPFAM" id="SSF48163">
    <property type="entry name" value="An anticodon-binding domain of class I aminoacyl-tRNA synthetases"/>
    <property type="match status" value="1"/>
</dbReference>
<dbReference type="Pfam" id="PF19269">
    <property type="entry name" value="Anticodon_2"/>
    <property type="match status" value="1"/>
</dbReference>
<dbReference type="SUPFAM" id="SSF52374">
    <property type="entry name" value="Nucleotidylyl transferase"/>
    <property type="match status" value="1"/>
</dbReference>
<dbReference type="InterPro" id="IPR000924">
    <property type="entry name" value="Glu/Gln-tRNA-synth"/>
</dbReference>
<evidence type="ECO:0000256" key="6">
    <source>
        <dbReference type="ARBA" id="ARBA00022917"/>
    </source>
</evidence>
<comment type="subunit">
    <text evidence="8">Monomer.</text>
</comment>
<dbReference type="NCBIfam" id="TIGR00464">
    <property type="entry name" value="gltX_bact"/>
    <property type="match status" value="1"/>
</dbReference>
<dbReference type="PANTHER" id="PTHR43311">
    <property type="entry name" value="GLUTAMATE--TRNA LIGASE"/>
    <property type="match status" value="1"/>
</dbReference>
<dbReference type="EMBL" id="JAQQKW010000003">
    <property type="protein sequence ID" value="MDC7694150.1"/>
    <property type="molecule type" value="Genomic_DNA"/>
</dbReference>
<dbReference type="PANTHER" id="PTHR43311:SF2">
    <property type="entry name" value="GLUTAMATE--TRNA LIGASE, MITOCHONDRIAL-RELATED"/>
    <property type="match status" value="1"/>
</dbReference>
<keyword evidence="4 8" id="KW-0547">Nucleotide-binding</keyword>
<comment type="catalytic activity">
    <reaction evidence="8">
        <text>tRNA(Glu) + L-glutamate + ATP = L-glutamyl-tRNA(Glu) + AMP + diphosphate</text>
        <dbReference type="Rhea" id="RHEA:23540"/>
        <dbReference type="Rhea" id="RHEA-COMP:9663"/>
        <dbReference type="Rhea" id="RHEA-COMP:9680"/>
        <dbReference type="ChEBI" id="CHEBI:29985"/>
        <dbReference type="ChEBI" id="CHEBI:30616"/>
        <dbReference type="ChEBI" id="CHEBI:33019"/>
        <dbReference type="ChEBI" id="CHEBI:78442"/>
        <dbReference type="ChEBI" id="CHEBI:78520"/>
        <dbReference type="ChEBI" id="CHEBI:456215"/>
        <dbReference type="EC" id="6.1.1.17"/>
    </reaction>
</comment>
<feature type="short sequence motif" description="'KMSKS' region" evidence="8">
    <location>
        <begin position="302"/>
        <end position="306"/>
    </location>
</feature>
<dbReference type="Pfam" id="PF00749">
    <property type="entry name" value="tRNA-synt_1c"/>
    <property type="match status" value="1"/>
</dbReference>
<gene>
    <name evidence="8 11" type="primary">gltX</name>
    <name evidence="11" type="ORF">PQU94_07615</name>
</gene>
<feature type="binding site" evidence="8">
    <location>
        <position position="305"/>
    </location>
    <ligand>
        <name>ATP</name>
        <dbReference type="ChEBI" id="CHEBI:30616"/>
    </ligand>
</feature>
<keyword evidence="5 8" id="KW-0067">ATP-binding</keyword>
<dbReference type="Proteomes" id="UP001216595">
    <property type="component" value="Unassembled WGS sequence"/>
</dbReference>
<dbReference type="Gene3D" id="3.40.50.620">
    <property type="entry name" value="HUPs"/>
    <property type="match status" value="1"/>
</dbReference>
<dbReference type="Gene3D" id="1.10.10.350">
    <property type="match status" value="1"/>
</dbReference>
<evidence type="ECO:0000313" key="11">
    <source>
        <dbReference type="EMBL" id="MDC7694150.1"/>
    </source>
</evidence>
<evidence type="ECO:0000259" key="9">
    <source>
        <dbReference type="Pfam" id="PF00749"/>
    </source>
</evidence>
<keyword evidence="6 8" id="KW-0648">Protein biosynthesis</keyword>
<sequence>MTMTLAHNSELLAEVIDLIFPDALPTPAELEARYPPRDLPQGAMVTRVGPSPTGMMHIGTLYVGLLSERFAQQSGGVFFLRVEDTDKKREVEGATDFISNAFEHYGVVVNEGRDVQGVEHGAYGPYTQSARMSLYQTYVRHLMSEGKAYPCFCSPEELDELRTRQQLRSVAPGYYGDWAIWRHKSLEEALEALKAGKPYVIRFRSPGNPAEKVAVTDLIFGERTFPESDQDIVIMKSDRLPTYHLAHAVDDHLMRTTHVIRGDEWLASLPTHLQLFQALGWTPPTYAHIAPINKLDGSSKRKLSKRKDPEASVIYFMDHGYPTAALIEYLLNLANSNFEDWRKENPTADYRSFPLSFERLAKSNGPLFDFTKLDNISRDIVARLSAEEVYAQIVEWATTHDAPFAAVLEAEKAYAIAILSIERGGPNARKDIAKWQDAKALMAPFFDTEFTSTTEDALSVLGNRTAEEVREIVSDFLGVYDETDSKEAWFDKVKTIARDRGFAEKAGDYKRNPELYKGTVADVAKIFRVLLLGQPQTPDLHEVMAAMGRDRVIKRLTRV</sequence>
<feature type="domain" description="Glutamyl/glutaminyl-tRNA synthetase class Ib catalytic" evidence="9">
    <location>
        <begin position="44"/>
        <end position="333"/>
    </location>
</feature>
<dbReference type="InterPro" id="IPR001412">
    <property type="entry name" value="aa-tRNA-synth_I_CS"/>
</dbReference>
<dbReference type="PRINTS" id="PR00987">
    <property type="entry name" value="TRNASYNTHGLU"/>
</dbReference>
<evidence type="ECO:0000256" key="4">
    <source>
        <dbReference type="ARBA" id="ARBA00022741"/>
    </source>
</evidence>
<protein>
    <recommendedName>
        <fullName evidence="8">Glutamate--tRNA ligase</fullName>
        <ecNumber evidence="8">6.1.1.17</ecNumber>
    </recommendedName>
    <alternativeName>
        <fullName evidence="8">Glutamyl-tRNA synthetase</fullName>
        <shortName evidence="8">GluRS</shortName>
    </alternativeName>
</protein>
<dbReference type="PROSITE" id="PS00178">
    <property type="entry name" value="AA_TRNA_LIGASE_I"/>
    <property type="match status" value="1"/>
</dbReference>
<evidence type="ECO:0000256" key="3">
    <source>
        <dbReference type="ARBA" id="ARBA00022598"/>
    </source>
</evidence>
<comment type="caution">
    <text evidence="11">The sequence shown here is derived from an EMBL/GenBank/DDBJ whole genome shotgun (WGS) entry which is preliminary data.</text>
</comment>
<organism evidence="11 12">
    <name type="scientific">Asticcacaulis currens</name>
    <dbReference type="NCBI Taxonomy" id="2984210"/>
    <lineage>
        <taxon>Bacteria</taxon>
        <taxon>Pseudomonadati</taxon>
        <taxon>Pseudomonadota</taxon>
        <taxon>Alphaproteobacteria</taxon>
        <taxon>Caulobacterales</taxon>
        <taxon>Caulobacteraceae</taxon>
        <taxon>Asticcacaulis</taxon>
    </lineage>
</organism>
<keyword evidence="12" id="KW-1185">Reference proteome</keyword>
<comment type="subcellular location">
    <subcellularLocation>
        <location evidence="8">Cytoplasm</location>
    </subcellularLocation>
</comment>
<keyword evidence="2 8" id="KW-0963">Cytoplasm</keyword>
<evidence type="ECO:0000256" key="7">
    <source>
        <dbReference type="ARBA" id="ARBA00023146"/>
    </source>
</evidence>
<dbReference type="RefSeq" id="WP_272740859.1">
    <property type="nucleotide sequence ID" value="NZ_JAQQKW010000003.1"/>
</dbReference>
<evidence type="ECO:0000256" key="5">
    <source>
        <dbReference type="ARBA" id="ARBA00022840"/>
    </source>
</evidence>
<keyword evidence="7 8" id="KW-0030">Aminoacyl-tRNA synthetase</keyword>
<dbReference type="InterPro" id="IPR020058">
    <property type="entry name" value="Glu/Gln-tRNA-synth_Ib_cat-dom"/>
</dbReference>
<dbReference type="InterPro" id="IPR020751">
    <property type="entry name" value="aa-tRNA-synth_I_codon-bd_sub2"/>
</dbReference>
<comment type="function">
    <text evidence="8">Catalyzes the attachment of glutamate to tRNA(Glu) in a two-step reaction: glutamate is first activated by ATP to form Glu-AMP and then transferred to the acceptor end of tRNA(Glu).</text>
</comment>
<proteinExistence type="inferred from homology"/>
<feature type="short sequence motif" description="'HIGH' region" evidence="8">
    <location>
        <begin position="50"/>
        <end position="60"/>
    </location>
</feature>
<name>A0ABT5IE75_9CAUL</name>